<keyword evidence="12 15" id="KW-0460">Magnesium</keyword>
<evidence type="ECO:0000256" key="4">
    <source>
        <dbReference type="ARBA" id="ARBA00004679"/>
    </source>
</evidence>
<dbReference type="GO" id="GO:0003872">
    <property type="term" value="F:6-phosphofructokinase activity"/>
    <property type="evidence" value="ECO:0007669"/>
    <property type="project" value="UniProtKB-UniRule"/>
</dbReference>
<feature type="binding site" description="in other chain" evidence="15">
    <location>
        <position position="212"/>
    </location>
    <ligand>
        <name>ADP</name>
        <dbReference type="ChEBI" id="CHEBI:456216"/>
        <note>allosteric activator; ligand shared between dimeric partners</note>
    </ligand>
</feature>
<feature type="binding site" evidence="15">
    <location>
        <position position="163"/>
    </location>
    <ligand>
        <name>substrate</name>
        <note>ligand shared between dimeric partners</note>
    </ligand>
</feature>
<evidence type="ECO:0000256" key="6">
    <source>
        <dbReference type="ARBA" id="ARBA00022533"/>
    </source>
</evidence>
<feature type="binding site" evidence="15">
    <location>
        <begin position="22"/>
        <end position="26"/>
    </location>
    <ligand>
        <name>ADP</name>
        <dbReference type="ChEBI" id="CHEBI:456216"/>
        <note>allosteric activator; ligand shared between dimeric partners</note>
    </ligand>
</feature>
<dbReference type="FunFam" id="3.40.50.450:FF:000001">
    <property type="entry name" value="ATP-dependent 6-phosphofructokinase"/>
    <property type="match status" value="1"/>
</dbReference>
<dbReference type="GO" id="GO:0005945">
    <property type="term" value="C:6-phosphofructokinase complex"/>
    <property type="evidence" value="ECO:0007669"/>
    <property type="project" value="TreeGrafter"/>
</dbReference>
<keyword evidence="5 15" id="KW-0963">Cytoplasm</keyword>
<feature type="binding site" description="in other chain" evidence="15">
    <location>
        <begin position="214"/>
        <end position="216"/>
    </location>
    <ligand>
        <name>ADP</name>
        <dbReference type="ChEBI" id="CHEBI:456216"/>
        <note>allosteric activator; ligand shared between dimeric partners</note>
    </ligand>
</feature>
<feature type="binding site" evidence="15">
    <location>
        <position position="12"/>
    </location>
    <ligand>
        <name>ATP</name>
        <dbReference type="ChEBI" id="CHEBI:30616"/>
    </ligand>
</feature>
<evidence type="ECO:0000256" key="13">
    <source>
        <dbReference type="ARBA" id="ARBA00023152"/>
    </source>
</evidence>
<dbReference type="GO" id="GO:0046872">
    <property type="term" value="F:metal ion binding"/>
    <property type="evidence" value="ECO:0007669"/>
    <property type="project" value="UniProtKB-KW"/>
</dbReference>
<protein>
    <recommendedName>
        <fullName evidence="15">ATP-dependent 6-phosphofructokinase</fullName>
        <shortName evidence="15">ATP-PFK</shortName>
        <shortName evidence="15">Phosphofructokinase</shortName>
        <ecNumber evidence="15">2.7.1.11</ecNumber>
    </recommendedName>
    <alternativeName>
        <fullName evidence="15">Phosphohexokinase</fullName>
    </alternativeName>
</protein>
<dbReference type="PANTHER" id="PTHR13697:SF4">
    <property type="entry name" value="ATP-DEPENDENT 6-PHOSPHOFRUCTOKINASE"/>
    <property type="match status" value="1"/>
</dbReference>
<feature type="binding site" evidence="15">
    <location>
        <begin position="103"/>
        <end position="106"/>
    </location>
    <ligand>
        <name>ATP</name>
        <dbReference type="ChEBI" id="CHEBI:30616"/>
    </ligand>
</feature>
<dbReference type="InterPro" id="IPR012828">
    <property type="entry name" value="PFKA_ATP_prok"/>
</dbReference>
<name>A0A134CEK5_9FIRM</name>
<comment type="subunit">
    <text evidence="15">Homotetramer.</text>
</comment>
<dbReference type="PIRSF" id="PIRSF000532">
    <property type="entry name" value="ATP_PFK_prok"/>
    <property type="match status" value="1"/>
</dbReference>
<accession>A0A134CEK5</accession>
<keyword evidence="7 15" id="KW-0808">Transferase</keyword>
<dbReference type="InterPro" id="IPR000023">
    <property type="entry name" value="Phosphofructokinase_dom"/>
</dbReference>
<dbReference type="Proteomes" id="UP000070160">
    <property type="component" value="Unassembled WGS sequence"/>
</dbReference>
<feature type="binding site" description="in other chain" evidence="15">
    <location>
        <begin position="126"/>
        <end position="128"/>
    </location>
    <ligand>
        <name>substrate</name>
        <note>ligand shared between dimeric partners</note>
    </ligand>
</feature>
<evidence type="ECO:0000313" key="18">
    <source>
        <dbReference type="Proteomes" id="UP000070160"/>
    </source>
</evidence>
<dbReference type="PRINTS" id="PR00476">
    <property type="entry name" value="PHFRCTKINASE"/>
</dbReference>
<feature type="binding site" evidence="15">
    <location>
        <begin position="73"/>
        <end position="74"/>
    </location>
    <ligand>
        <name>ATP</name>
        <dbReference type="ChEBI" id="CHEBI:30616"/>
    </ligand>
</feature>
<dbReference type="SUPFAM" id="SSF53784">
    <property type="entry name" value="Phosphofructokinase"/>
    <property type="match status" value="1"/>
</dbReference>
<evidence type="ECO:0000256" key="9">
    <source>
        <dbReference type="ARBA" id="ARBA00022741"/>
    </source>
</evidence>
<dbReference type="GO" id="GO:0030388">
    <property type="term" value="P:fructose 1,6-bisphosphate metabolic process"/>
    <property type="evidence" value="ECO:0007669"/>
    <property type="project" value="TreeGrafter"/>
</dbReference>
<dbReference type="Gene3D" id="3.40.50.450">
    <property type="match status" value="1"/>
</dbReference>
<feature type="binding site" description="in other chain" evidence="15">
    <location>
        <begin position="186"/>
        <end position="188"/>
    </location>
    <ligand>
        <name>ADP</name>
        <dbReference type="ChEBI" id="CHEBI:456216"/>
        <note>allosteric activator; ligand shared between dimeric partners</note>
    </ligand>
</feature>
<dbReference type="GO" id="GO:0005524">
    <property type="term" value="F:ATP binding"/>
    <property type="evidence" value="ECO:0007669"/>
    <property type="project" value="UniProtKB-UniRule"/>
</dbReference>
<dbReference type="FunFam" id="3.40.50.460:FF:000002">
    <property type="entry name" value="ATP-dependent 6-phosphofructokinase"/>
    <property type="match status" value="1"/>
</dbReference>
<dbReference type="GO" id="GO:0048029">
    <property type="term" value="F:monosaccharide binding"/>
    <property type="evidence" value="ECO:0007669"/>
    <property type="project" value="TreeGrafter"/>
</dbReference>
<evidence type="ECO:0000256" key="15">
    <source>
        <dbReference type="HAMAP-Rule" id="MF_00339"/>
    </source>
</evidence>
<dbReference type="EC" id="2.7.1.11" evidence="15"/>
<reference evidence="18" key="1">
    <citation type="submission" date="2016-01" db="EMBL/GenBank/DDBJ databases">
        <authorList>
            <person name="Mitreva M."/>
            <person name="Pepin K.H."/>
            <person name="Mihindukulasuriya K.A."/>
            <person name="Fulton R."/>
            <person name="Fronick C."/>
            <person name="O'Laughlin M."/>
            <person name="Miner T."/>
            <person name="Herter B."/>
            <person name="Rosa B.A."/>
            <person name="Cordes M."/>
            <person name="Tomlinson C."/>
            <person name="Wollam A."/>
            <person name="Palsikar V.B."/>
            <person name="Mardis E.R."/>
            <person name="Wilson R.K."/>
        </authorList>
    </citation>
    <scope>NUCLEOTIDE SEQUENCE [LARGE SCALE GENOMIC DNA]</scope>
    <source>
        <strain evidence="18">KA00182</strain>
    </source>
</reference>
<evidence type="ECO:0000256" key="2">
    <source>
        <dbReference type="ARBA" id="ARBA00002659"/>
    </source>
</evidence>
<keyword evidence="18" id="KW-1185">Reference proteome</keyword>
<comment type="pathway">
    <text evidence="4 15">Carbohydrate degradation; glycolysis; D-glyceraldehyde 3-phosphate and glycerone phosphate from D-glucose: step 3/4.</text>
</comment>
<comment type="catalytic activity">
    <reaction evidence="14 15">
        <text>beta-D-fructose 6-phosphate + ATP = beta-D-fructose 1,6-bisphosphate + ADP + H(+)</text>
        <dbReference type="Rhea" id="RHEA:16109"/>
        <dbReference type="ChEBI" id="CHEBI:15378"/>
        <dbReference type="ChEBI" id="CHEBI:30616"/>
        <dbReference type="ChEBI" id="CHEBI:32966"/>
        <dbReference type="ChEBI" id="CHEBI:57634"/>
        <dbReference type="ChEBI" id="CHEBI:456216"/>
        <dbReference type="EC" id="2.7.1.11"/>
    </reaction>
</comment>
<evidence type="ECO:0000313" key="17">
    <source>
        <dbReference type="EMBL" id="KXB90646.1"/>
    </source>
</evidence>
<evidence type="ECO:0000256" key="3">
    <source>
        <dbReference type="ARBA" id="ARBA00004496"/>
    </source>
</evidence>
<comment type="cofactor">
    <cofactor evidence="1 15">
        <name>Mg(2+)</name>
        <dbReference type="ChEBI" id="CHEBI:18420"/>
    </cofactor>
</comment>
<dbReference type="GO" id="GO:0016208">
    <property type="term" value="F:AMP binding"/>
    <property type="evidence" value="ECO:0007669"/>
    <property type="project" value="TreeGrafter"/>
</dbReference>
<dbReference type="GO" id="GO:0042802">
    <property type="term" value="F:identical protein binding"/>
    <property type="evidence" value="ECO:0007669"/>
    <property type="project" value="TreeGrafter"/>
</dbReference>
<dbReference type="EMBL" id="LSDT01000044">
    <property type="protein sequence ID" value="KXB90646.1"/>
    <property type="molecule type" value="Genomic_DNA"/>
</dbReference>
<dbReference type="InterPro" id="IPR022953">
    <property type="entry name" value="ATP_PFK"/>
</dbReference>
<keyword evidence="6 15" id="KW-0021">Allosteric enzyme</keyword>
<evidence type="ECO:0000256" key="14">
    <source>
        <dbReference type="ARBA" id="ARBA00048070"/>
    </source>
</evidence>
<proteinExistence type="inferred from homology"/>
<evidence type="ECO:0000256" key="10">
    <source>
        <dbReference type="ARBA" id="ARBA00022777"/>
    </source>
</evidence>
<keyword evidence="8 15" id="KW-0479">Metal-binding</keyword>
<comment type="activity regulation">
    <text evidence="15">Allosterically activated by ADP and other diphosphonucleosides, and allosterically inhibited by phosphoenolpyruvate.</text>
</comment>
<keyword evidence="11 15" id="KW-0067">ATP-binding</keyword>
<comment type="similarity">
    <text evidence="15">Belongs to the phosphofructokinase type A (PFKA) family. ATP-dependent PFK group I subfamily. Prokaryotic clade 'B1' sub-subfamily.</text>
</comment>
<dbReference type="RefSeq" id="WP_007392761.1">
    <property type="nucleotide sequence ID" value="NZ_KQ960952.1"/>
</dbReference>
<evidence type="ECO:0000256" key="12">
    <source>
        <dbReference type="ARBA" id="ARBA00022842"/>
    </source>
</evidence>
<comment type="function">
    <text evidence="2 15">Catalyzes the phosphorylation of D-fructose 6-phosphate to fructose 1,6-bisphosphate by ATP, the first committing step of glycolysis.</text>
</comment>
<keyword evidence="13 15" id="KW-0324">Glycolysis</keyword>
<evidence type="ECO:0000256" key="7">
    <source>
        <dbReference type="ARBA" id="ARBA00022679"/>
    </source>
</evidence>
<gene>
    <name evidence="15" type="primary">pfkA</name>
    <name evidence="17" type="ORF">HMPREF3182_01070</name>
</gene>
<dbReference type="UniPathway" id="UPA00109">
    <property type="reaction ID" value="UER00182"/>
</dbReference>
<feature type="active site" description="Proton acceptor" evidence="15">
    <location>
        <position position="128"/>
    </location>
</feature>
<dbReference type="NCBIfam" id="TIGR02482">
    <property type="entry name" value="PFKA_ATP"/>
    <property type="match status" value="1"/>
</dbReference>
<dbReference type="AlphaFoldDB" id="A0A134CEK5"/>
<dbReference type="InterPro" id="IPR012003">
    <property type="entry name" value="ATP_PFK_prok-type"/>
</dbReference>
<comment type="caution">
    <text evidence="17">The sequence shown here is derived from an EMBL/GenBank/DDBJ whole genome shotgun (WGS) entry which is preliminary data.</text>
</comment>
<evidence type="ECO:0000256" key="1">
    <source>
        <dbReference type="ARBA" id="ARBA00001946"/>
    </source>
</evidence>
<dbReference type="HAMAP" id="MF_00339">
    <property type="entry name" value="Phosphofructokinase_I_B1"/>
    <property type="match status" value="1"/>
</dbReference>
<feature type="binding site" description="in other chain" evidence="15">
    <location>
        <position position="223"/>
    </location>
    <ligand>
        <name>substrate</name>
        <note>ligand shared between dimeric partners</note>
    </ligand>
</feature>
<comment type="caution">
    <text evidence="15">Lacks conserved residue(s) required for the propagation of feature annotation.</text>
</comment>
<comment type="subcellular location">
    <subcellularLocation>
        <location evidence="3 15">Cytoplasm</location>
    </subcellularLocation>
</comment>
<dbReference type="PANTHER" id="PTHR13697">
    <property type="entry name" value="PHOSPHOFRUCTOKINASE"/>
    <property type="match status" value="1"/>
</dbReference>
<keyword evidence="10 15" id="KW-0418">Kinase</keyword>
<evidence type="ECO:0000256" key="5">
    <source>
        <dbReference type="ARBA" id="ARBA00022490"/>
    </source>
</evidence>
<dbReference type="STRING" id="1588748.HMPREF3182_01070"/>
<evidence type="ECO:0000259" key="16">
    <source>
        <dbReference type="Pfam" id="PF00365"/>
    </source>
</evidence>
<keyword evidence="9 15" id="KW-0547">Nucleotide-binding</keyword>
<feature type="binding site" description="in other chain" evidence="15">
    <location>
        <begin position="250"/>
        <end position="253"/>
    </location>
    <ligand>
        <name>substrate</name>
        <note>ligand shared between dimeric partners</note>
    </ligand>
</feature>
<organism evidence="17 18">
    <name type="scientific">Megasphaera hutchinsoni</name>
    <dbReference type="NCBI Taxonomy" id="1588748"/>
    <lineage>
        <taxon>Bacteria</taxon>
        <taxon>Bacillati</taxon>
        <taxon>Bacillota</taxon>
        <taxon>Negativicutes</taxon>
        <taxon>Veillonellales</taxon>
        <taxon>Veillonellaceae</taxon>
        <taxon>Megasphaera</taxon>
    </lineage>
</organism>
<dbReference type="GO" id="GO:0006002">
    <property type="term" value="P:fructose 6-phosphate metabolic process"/>
    <property type="evidence" value="ECO:0007669"/>
    <property type="project" value="UniProtKB-UniRule"/>
</dbReference>
<dbReference type="GO" id="GO:0070095">
    <property type="term" value="F:fructose-6-phosphate binding"/>
    <property type="evidence" value="ECO:0007669"/>
    <property type="project" value="TreeGrafter"/>
</dbReference>
<feature type="binding site" evidence="15">
    <location>
        <position position="104"/>
    </location>
    <ligand>
        <name>Mg(2+)</name>
        <dbReference type="ChEBI" id="CHEBI:18420"/>
        <note>catalytic</note>
    </ligand>
</feature>
<dbReference type="GO" id="GO:0061621">
    <property type="term" value="P:canonical glycolysis"/>
    <property type="evidence" value="ECO:0007669"/>
    <property type="project" value="TreeGrafter"/>
</dbReference>
<feature type="binding site" description="in other chain" evidence="15">
    <location>
        <begin position="170"/>
        <end position="172"/>
    </location>
    <ligand>
        <name>substrate</name>
        <note>ligand shared between dimeric partners</note>
    </ligand>
</feature>
<dbReference type="PATRIC" id="fig|1588748.3.peg.1028"/>
<dbReference type="InterPro" id="IPR035966">
    <property type="entry name" value="PKF_sf"/>
</dbReference>
<dbReference type="NCBIfam" id="NF002872">
    <property type="entry name" value="PRK03202.1"/>
    <property type="match status" value="1"/>
</dbReference>
<feature type="domain" description="Phosphofructokinase" evidence="16">
    <location>
        <begin position="4"/>
        <end position="274"/>
    </location>
</feature>
<dbReference type="Gene3D" id="3.40.50.460">
    <property type="entry name" value="Phosphofructokinase domain"/>
    <property type="match status" value="1"/>
</dbReference>
<feature type="binding site" description="in other chain" evidence="15">
    <location>
        <position position="155"/>
    </location>
    <ligand>
        <name>ADP</name>
        <dbReference type="ChEBI" id="CHEBI:456216"/>
        <note>allosteric activator; ligand shared between dimeric partners</note>
    </ligand>
</feature>
<dbReference type="Pfam" id="PF00365">
    <property type="entry name" value="PFK"/>
    <property type="match status" value="1"/>
</dbReference>
<sequence>MKRKIAILTSGGDAPGMNAAIRGLTRYALSKGIDVYGIMRGYEGLLNQEIIPLTRRSVGEIIHRGGTMLRTARCPSFLHESAQKQAADYLQQSQIDMLFVIGGDGSMRGAAALSRQGIDTMVIPGTIDNDMPGTQYTLGFDTAVNTVLTAVNKIRDTAFSHERVAVIEVMGRNSGFIALEAGLAVGAEMVLIPEYPVDLAGICQQLTASHERKKMSSIIIVAEGAAKGSDVVAYIQQHTQVETNLTVLGYIQRGGSPSSYDAVMAGKLAQCAIDTWLQGNTNCIIGLRDNVIMATPYAKAASIKNTLDKKKYELVHVLGQ</sequence>
<evidence type="ECO:0000256" key="11">
    <source>
        <dbReference type="ARBA" id="ARBA00022840"/>
    </source>
</evidence>
<evidence type="ECO:0000256" key="8">
    <source>
        <dbReference type="ARBA" id="ARBA00022723"/>
    </source>
</evidence>